<dbReference type="AlphaFoldDB" id="A0A0G0RAM2"/>
<feature type="transmembrane region" description="Helical" evidence="1">
    <location>
        <begin position="72"/>
        <end position="89"/>
    </location>
</feature>
<comment type="caution">
    <text evidence="2">The sequence shown here is derived from an EMBL/GenBank/DDBJ whole genome shotgun (WGS) entry which is preliminary data.</text>
</comment>
<evidence type="ECO:0000256" key="1">
    <source>
        <dbReference type="SAM" id="Phobius"/>
    </source>
</evidence>
<organism evidence="2 3">
    <name type="scientific">Candidatus Curtissbacteria bacterium GW2011_GWA1_40_16</name>
    <dbReference type="NCBI Taxonomy" id="1618405"/>
    <lineage>
        <taxon>Bacteria</taxon>
        <taxon>Candidatus Curtissiibacteriota</taxon>
    </lineage>
</organism>
<sequence length="99" mass="11410">MQVLGIFIGLISGLVWEMLSTSPFNNFPTLIPSLIVKTSTKNMHLHHWPIYLIALIILGVWSYKTTRITHPAILMIMSALFTAIVYNIFKSPDWYKFLE</sequence>
<keyword evidence="1" id="KW-0472">Membrane</keyword>
<gene>
    <name evidence="2" type="ORF">UT84_C0020G0013</name>
</gene>
<feature type="transmembrane region" description="Helical" evidence="1">
    <location>
        <begin position="45"/>
        <end position="63"/>
    </location>
</feature>
<dbReference type="EMBL" id="LBYI01000020">
    <property type="protein sequence ID" value="KKR49769.1"/>
    <property type="molecule type" value="Genomic_DNA"/>
</dbReference>
<accession>A0A0G0RAM2</accession>
<dbReference type="Proteomes" id="UP000034531">
    <property type="component" value="Unassembled WGS sequence"/>
</dbReference>
<protein>
    <submittedName>
        <fullName evidence="2">Uncharacterized protein</fullName>
    </submittedName>
</protein>
<proteinExistence type="predicted"/>
<keyword evidence="1" id="KW-1133">Transmembrane helix</keyword>
<reference evidence="2 3" key="1">
    <citation type="journal article" date="2015" name="Nature">
        <title>rRNA introns, odd ribosomes, and small enigmatic genomes across a large radiation of phyla.</title>
        <authorList>
            <person name="Brown C.T."/>
            <person name="Hug L.A."/>
            <person name="Thomas B.C."/>
            <person name="Sharon I."/>
            <person name="Castelle C.J."/>
            <person name="Singh A."/>
            <person name="Wilkins M.J."/>
            <person name="Williams K.H."/>
            <person name="Banfield J.F."/>
        </authorList>
    </citation>
    <scope>NUCLEOTIDE SEQUENCE [LARGE SCALE GENOMIC DNA]</scope>
</reference>
<evidence type="ECO:0000313" key="2">
    <source>
        <dbReference type="EMBL" id="KKR49769.1"/>
    </source>
</evidence>
<name>A0A0G0RAM2_9BACT</name>
<keyword evidence="1" id="KW-0812">Transmembrane</keyword>
<evidence type="ECO:0000313" key="3">
    <source>
        <dbReference type="Proteomes" id="UP000034531"/>
    </source>
</evidence>